<dbReference type="SUPFAM" id="SSF69304">
    <property type="entry name" value="Tricorn protease N-terminal domain"/>
    <property type="match status" value="1"/>
</dbReference>
<protein>
    <recommendedName>
        <fullName evidence="3">WD40 repeat domain-containing protein</fullName>
    </recommendedName>
</protein>
<proteinExistence type="predicted"/>
<dbReference type="EMBL" id="PXYW01000006">
    <property type="protein sequence ID" value="PSR34838.1"/>
    <property type="molecule type" value="Genomic_DNA"/>
</dbReference>
<evidence type="ECO:0000313" key="1">
    <source>
        <dbReference type="EMBL" id="PSR34838.1"/>
    </source>
</evidence>
<comment type="caution">
    <text evidence="1">The sequence shown here is derived from an EMBL/GenBank/DDBJ whole genome shotgun (WGS) entry which is preliminary data.</text>
</comment>
<accession>A0A2T2XK88</accession>
<organism evidence="1 2">
    <name type="scientific">Sulfobacillus benefaciens</name>
    <dbReference type="NCBI Taxonomy" id="453960"/>
    <lineage>
        <taxon>Bacteria</taxon>
        <taxon>Bacillati</taxon>
        <taxon>Bacillota</taxon>
        <taxon>Clostridia</taxon>
        <taxon>Eubacteriales</taxon>
        <taxon>Clostridiales Family XVII. Incertae Sedis</taxon>
        <taxon>Sulfobacillus</taxon>
    </lineage>
</organism>
<sequence length="340" mass="37060">MKRPMTLLLLLVFAVVQIYFAKLPLSHQVQGSTWLEVSRVPAGLVERDGEYYLIGADQAFRLHANGVHITTTAVHLSWIDISQPSGQGVWHLAMGDQSIPLVGIGGLVYPAPNGKMVIWVDQGTREAYVSSPATGTLAPLNPQMSSVYRALWAEDSHAAALLGMGPEGMGVYLWDGDHNLLPTILPNSSATILQFGFTRQETILATLSNGRVVWQGHGLVSNLPALNPVALAPNHATVLGMTPNDVILWRKGKKIESARPDLAWQGTPRFSANGDMAGVLARSLDGQQKLLLYGFRHHWEISLPYSNAVYHLIGFLGNHWALVTIPSGSHQGTYAWWING</sequence>
<reference evidence="1 2" key="1">
    <citation type="journal article" date="2014" name="BMC Genomics">
        <title>Comparison of environmental and isolate Sulfobacillus genomes reveals diverse carbon, sulfur, nitrogen, and hydrogen metabolisms.</title>
        <authorList>
            <person name="Justice N.B."/>
            <person name="Norman A."/>
            <person name="Brown C.T."/>
            <person name="Singh A."/>
            <person name="Thomas B.C."/>
            <person name="Banfield J.F."/>
        </authorList>
    </citation>
    <scope>NUCLEOTIDE SEQUENCE [LARGE SCALE GENOMIC DNA]</scope>
    <source>
        <strain evidence="1">AMDSBA4</strain>
    </source>
</reference>
<name>A0A2T2XK88_9FIRM</name>
<dbReference type="AlphaFoldDB" id="A0A2T2XK88"/>
<gene>
    <name evidence="1" type="ORF">C7B46_03775</name>
</gene>
<dbReference type="Proteomes" id="UP000242972">
    <property type="component" value="Unassembled WGS sequence"/>
</dbReference>
<evidence type="ECO:0008006" key="3">
    <source>
        <dbReference type="Google" id="ProtNLM"/>
    </source>
</evidence>
<evidence type="ECO:0000313" key="2">
    <source>
        <dbReference type="Proteomes" id="UP000242972"/>
    </source>
</evidence>